<comment type="caution">
    <text evidence="2">The sequence shown here is derived from an EMBL/GenBank/DDBJ whole genome shotgun (WGS) entry which is preliminary data.</text>
</comment>
<feature type="transmembrane region" description="Helical" evidence="1">
    <location>
        <begin position="150"/>
        <end position="170"/>
    </location>
</feature>
<proteinExistence type="predicted"/>
<evidence type="ECO:0000313" key="2">
    <source>
        <dbReference type="EMBL" id="TWF91666.1"/>
    </source>
</evidence>
<keyword evidence="1" id="KW-1133">Transmembrane helix</keyword>
<organism evidence="2 3">
    <name type="scientific">Saccharopolyspora dendranthemae</name>
    <dbReference type="NCBI Taxonomy" id="1181886"/>
    <lineage>
        <taxon>Bacteria</taxon>
        <taxon>Bacillati</taxon>
        <taxon>Actinomycetota</taxon>
        <taxon>Actinomycetes</taxon>
        <taxon>Pseudonocardiales</taxon>
        <taxon>Pseudonocardiaceae</taxon>
        <taxon>Saccharopolyspora</taxon>
    </lineage>
</organism>
<reference evidence="2 3" key="1">
    <citation type="submission" date="2019-06" db="EMBL/GenBank/DDBJ databases">
        <title>Sequencing the genomes of 1000 actinobacteria strains.</title>
        <authorList>
            <person name="Klenk H.-P."/>
        </authorList>
    </citation>
    <scope>NUCLEOTIDE SEQUENCE [LARGE SCALE GENOMIC DNA]</scope>
    <source>
        <strain evidence="2 3">DSM 46699</strain>
    </source>
</reference>
<dbReference type="EMBL" id="VIWX01000008">
    <property type="protein sequence ID" value="TWF91666.1"/>
    <property type="molecule type" value="Genomic_DNA"/>
</dbReference>
<name>A0A561TX21_9PSEU</name>
<evidence type="ECO:0000313" key="3">
    <source>
        <dbReference type="Proteomes" id="UP000316184"/>
    </source>
</evidence>
<dbReference type="Proteomes" id="UP000316184">
    <property type="component" value="Unassembled WGS sequence"/>
</dbReference>
<protein>
    <submittedName>
        <fullName evidence="2">Uncharacterized protein</fullName>
    </submittedName>
</protein>
<keyword evidence="3" id="KW-1185">Reference proteome</keyword>
<keyword evidence="1" id="KW-0472">Membrane</keyword>
<feature type="transmembrane region" description="Helical" evidence="1">
    <location>
        <begin position="81"/>
        <end position="102"/>
    </location>
</feature>
<feature type="transmembrane region" description="Helical" evidence="1">
    <location>
        <begin position="50"/>
        <end position="69"/>
    </location>
</feature>
<feature type="transmembrane region" description="Helical" evidence="1">
    <location>
        <begin position="6"/>
        <end position="29"/>
    </location>
</feature>
<keyword evidence="1" id="KW-0812">Transmembrane</keyword>
<sequence length="380" mass="42897">MHHVSLAISICIFYFGLFGCNYAVLSTLAEWSGRVIMGDGARGWLRRIPPVREIFLVVAMAACPPLIFIQLLATRYPSREVLVAAGLFAAVLSLAVPFDVAYRTPLREFRAGQWNSTAWKYWFDGSMRDKAIRCVRDSIVWKNVGRCNSAALFVLAVPVAAPYFTGSRAFSPEWKILLSDDGVRIIGEVLLFWMAAALSRRVIAEKRLAEACFYRQEPSADGEVTLVGLSRWRFPHQEQAFLVAVLLERFLPRLQPFYSTGHFQEVSVAYLNLATYLREESSRQPQKIVRTDMLRTMAITIVTNEDLLATARRISRLTPCYHKEFTPVSRFARFVNRINATLEQNAKSIGLLLALIVVAYYLVTGQGVQLVEFLKSLASL</sequence>
<gene>
    <name evidence="2" type="ORF">FHU35_1889</name>
</gene>
<evidence type="ECO:0000256" key="1">
    <source>
        <dbReference type="SAM" id="Phobius"/>
    </source>
</evidence>
<accession>A0A561TX21</accession>
<dbReference type="AlphaFoldDB" id="A0A561TX21"/>
<feature type="transmembrane region" description="Helical" evidence="1">
    <location>
        <begin position="182"/>
        <end position="199"/>
    </location>
</feature>
<feature type="transmembrane region" description="Helical" evidence="1">
    <location>
        <begin position="349"/>
        <end position="371"/>
    </location>
</feature>